<evidence type="ECO:0000256" key="4">
    <source>
        <dbReference type="ARBA" id="ARBA00022723"/>
    </source>
</evidence>
<evidence type="ECO:0000256" key="6">
    <source>
        <dbReference type="ARBA" id="ARBA00022842"/>
    </source>
</evidence>
<dbReference type="GO" id="GO:0046872">
    <property type="term" value="F:metal ion binding"/>
    <property type="evidence" value="ECO:0007669"/>
    <property type="project" value="UniProtKB-KW"/>
</dbReference>
<dbReference type="PATRIC" id="fig|203274.3.peg.459"/>
<keyword evidence="4" id="KW-0479">Metal-binding</keyword>
<dbReference type="SUPFAM" id="SSF52540">
    <property type="entry name" value="P-loop containing nucleoside triphosphate hydrolases"/>
    <property type="match status" value="1"/>
</dbReference>
<dbReference type="GO" id="GO:0000917">
    <property type="term" value="P:division septum assembly"/>
    <property type="evidence" value="ECO:0007669"/>
    <property type="project" value="UniProtKB-KW"/>
</dbReference>
<reference evidence="12 14" key="2">
    <citation type="submission" date="2016-02" db="EMBL/GenBank/DDBJ databases">
        <title>A draft genome sequence of Candidatus Phytoplasma oryzae strain Mbita1, the causative agent of Napier Grass stunt disease in Kenya.</title>
        <authorList>
            <person name="Fischer A."/>
            <person name="Santa-Cruz I."/>
            <person name="Wambua L."/>
            <person name="Olds C."/>
            <person name="Midega C."/>
            <person name="Dickinson M."/>
            <person name="Kawicha P."/>
            <person name="Khan Z."/>
            <person name="Masiga D."/>
            <person name="Jores J."/>
            <person name="Bernd S."/>
        </authorList>
    </citation>
    <scope>NUCLEOTIDE SEQUENCE [LARGE SCALE GENOMIC DNA]</scope>
    <source>
        <strain evidence="12">Mbita1</strain>
    </source>
</reference>
<dbReference type="HAMAP" id="MF_00321">
    <property type="entry name" value="GTPase_EngB"/>
    <property type="match status" value="1"/>
</dbReference>
<dbReference type="Proteomes" id="UP000249343">
    <property type="component" value="Unassembled WGS sequence"/>
</dbReference>
<comment type="function">
    <text evidence="10">Necessary for normal cell division and for the maintenance of normal septation.</text>
</comment>
<keyword evidence="5 10" id="KW-0547">Nucleotide-binding</keyword>
<keyword evidence="6" id="KW-0460">Magnesium</keyword>
<evidence type="ECO:0000256" key="5">
    <source>
        <dbReference type="ARBA" id="ARBA00022741"/>
    </source>
</evidence>
<dbReference type="InterPro" id="IPR006073">
    <property type="entry name" value="GTP-bd"/>
</dbReference>
<dbReference type="Proteomes" id="UP000070069">
    <property type="component" value="Unassembled WGS sequence"/>
</dbReference>
<evidence type="ECO:0000256" key="3">
    <source>
        <dbReference type="ARBA" id="ARBA00022618"/>
    </source>
</evidence>
<dbReference type="AlphaFoldDB" id="A0A139JQC4"/>
<evidence type="ECO:0000256" key="1">
    <source>
        <dbReference type="ARBA" id="ARBA00001946"/>
    </source>
</evidence>
<organism evidence="12 14">
    <name type="scientific">Candidatus Phytoplasma oryzae</name>
    <dbReference type="NCBI Taxonomy" id="203274"/>
    <lineage>
        <taxon>Bacteria</taxon>
        <taxon>Bacillati</taxon>
        <taxon>Mycoplasmatota</taxon>
        <taxon>Mollicutes</taxon>
        <taxon>Acholeplasmatales</taxon>
        <taxon>Acholeplasmataceae</taxon>
        <taxon>Candidatus Phytoplasma</taxon>
        <taxon>16SrXI (Rice yellow dwarf group)</taxon>
    </lineage>
</organism>
<comment type="caution">
    <text evidence="12">The sequence shown here is derived from an EMBL/GenBank/DDBJ whole genome shotgun (WGS) entry which is preliminary data.</text>
</comment>
<evidence type="ECO:0000313" key="12">
    <source>
        <dbReference type="EMBL" id="KXT29177.1"/>
    </source>
</evidence>
<dbReference type="Pfam" id="PF01926">
    <property type="entry name" value="MMR_HSR1"/>
    <property type="match status" value="1"/>
</dbReference>
<keyword evidence="7 10" id="KW-0342">GTP-binding</keyword>
<keyword evidence="9 10" id="KW-0131">Cell cycle</keyword>
<evidence type="ECO:0000256" key="9">
    <source>
        <dbReference type="ARBA" id="ARBA00023306"/>
    </source>
</evidence>
<evidence type="ECO:0000259" key="11">
    <source>
        <dbReference type="PROSITE" id="PS51706"/>
    </source>
</evidence>
<dbReference type="PANTHER" id="PTHR11649">
    <property type="entry name" value="MSS1/TRME-RELATED GTP-BINDING PROTEIN"/>
    <property type="match status" value="1"/>
</dbReference>
<dbReference type="InterPro" id="IPR019987">
    <property type="entry name" value="GTP-bd_ribosome_bio_YsxC"/>
</dbReference>
<evidence type="ECO:0000256" key="8">
    <source>
        <dbReference type="ARBA" id="ARBA00023210"/>
    </source>
</evidence>
<dbReference type="PANTHER" id="PTHR11649:SF13">
    <property type="entry name" value="ENGB-TYPE G DOMAIN-CONTAINING PROTEIN"/>
    <property type="match status" value="1"/>
</dbReference>
<evidence type="ECO:0000256" key="10">
    <source>
        <dbReference type="HAMAP-Rule" id="MF_00321"/>
    </source>
</evidence>
<evidence type="ECO:0000313" key="15">
    <source>
        <dbReference type="Proteomes" id="UP000249343"/>
    </source>
</evidence>
<accession>A0A139JQC4</accession>
<dbReference type="PROSITE" id="PS51706">
    <property type="entry name" value="G_ENGB"/>
    <property type="match status" value="1"/>
</dbReference>
<dbReference type="EMBL" id="JHUK01000001">
    <property type="protein sequence ID" value="RAM58051.1"/>
    <property type="molecule type" value="Genomic_DNA"/>
</dbReference>
<evidence type="ECO:0000313" key="13">
    <source>
        <dbReference type="EMBL" id="RAM58051.1"/>
    </source>
</evidence>
<dbReference type="InterPro" id="IPR030393">
    <property type="entry name" value="G_ENGB_dom"/>
</dbReference>
<feature type="domain" description="EngB-type G" evidence="11">
    <location>
        <begin position="21"/>
        <end position="197"/>
    </location>
</feature>
<name>A0A139JQC4_9MOLU</name>
<dbReference type="EMBL" id="LTBM01000009">
    <property type="protein sequence ID" value="KXT29177.1"/>
    <property type="molecule type" value="Genomic_DNA"/>
</dbReference>
<evidence type="ECO:0000256" key="2">
    <source>
        <dbReference type="ARBA" id="ARBA00009638"/>
    </source>
</evidence>
<comment type="similarity">
    <text evidence="2 10">Belongs to the TRAFAC class TrmE-Era-EngA-EngB-Septin-like GTPase superfamily. EngB GTPase family.</text>
</comment>
<keyword evidence="8 10" id="KW-0717">Septation</keyword>
<reference evidence="13 15" key="1">
    <citation type="submission" date="2014-04" db="EMBL/GenBank/DDBJ databases">
        <title>Genome study of Napier grass stunt phytoplasma.</title>
        <authorList>
            <person name="Kawicha P."/>
            <person name="Dickinson M."/>
            <person name="Hodgetts J."/>
        </authorList>
    </citation>
    <scope>NUCLEOTIDE SEQUENCE [LARGE SCALE GENOMIC DNA]</scope>
    <source>
        <strain evidence="13 15">NGS-S10</strain>
    </source>
</reference>
<dbReference type="CDD" id="cd01876">
    <property type="entry name" value="YihA_EngB"/>
    <property type="match status" value="1"/>
</dbReference>
<gene>
    <name evidence="12" type="primary">ysxC</name>
    <name evidence="10" type="synonym">engB</name>
    <name evidence="12" type="ORF">AXA84_0303</name>
    <name evidence="13" type="ORF">DH96_00695</name>
</gene>
<keyword evidence="3 10" id="KW-0132">Cell division</keyword>
<dbReference type="InterPro" id="IPR027417">
    <property type="entry name" value="P-loop_NTPase"/>
</dbReference>
<dbReference type="OrthoDB" id="9804921at2"/>
<proteinExistence type="inferred from homology"/>
<evidence type="ECO:0000256" key="7">
    <source>
        <dbReference type="ARBA" id="ARBA00023134"/>
    </source>
</evidence>
<dbReference type="GO" id="GO:0005525">
    <property type="term" value="F:GTP binding"/>
    <property type="evidence" value="ECO:0007669"/>
    <property type="project" value="UniProtKB-UniRule"/>
</dbReference>
<comment type="cofactor">
    <cofactor evidence="1">
        <name>Mg(2+)</name>
        <dbReference type="ChEBI" id="CHEBI:18420"/>
    </cofactor>
</comment>
<evidence type="ECO:0000313" key="14">
    <source>
        <dbReference type="Proteomes" id="UP000070069"/>
    </source>
</evidence>
<protein>
    <recommendedName>
        <fullName evidence="10">Probable GTP-binding protein EngB</fullName>
    </recommendedName>
</protein>
<sequence>MIKKSLFIKSINNYKFIPLPRLPEFFLIGRSNVGKSTFVNILTNRNKISFVSKKPGKTINLNYFLLNDSFYLVDLPGYGFSKQSQKNKNNIFYIINYFLKNNSFVQMIFQLMDFKVGPTKLDLQIYLELIKSNLPITIIFNKKDKISRNKILLQIKNINQKFLFSNLSFIPKYFLLSCQNKEGLRNIFEIINLKLKYELIY</sequence>
<dbReference type="RefSeq" id="WP_066540438.1">
    <property type="nucleotide sequence ID" value="NZ_JHUK01000001.1"/>
</dbReference>
<dbReference type="Gene3D" id="3.40.50.300">
    <property type="entry name" value="P-loop containing nucleotide triphosphate hydrolases"/>
    <property type="match status" value="1"/>
</dbReference>
<dbReference type="NCBIfam" id="TIGR03598">
    <property type="entry name" value="GTPase_YsxC"/>
    <property type="match status" value="1"/>
</dbReference>
<keyword evidence="15" id="KW-1185">Reference proteome</keyword>